<name>A0A6J1SGW5_FRAOC</name>
<gene>
    <name evidence="3" type="primary">LOC113206636</name>
</gene>
<organism evidence="2 3">
    <name type="scientific">Frankliniella occidentalis</name>
    <name type="common">Western flower thrips</name>
    <name type="synonym">Euthrips occidentalis</name>
    <dbReference type="NCBI Taxonomy" id="133901"/>
    <lineage>
        <taxon>Eukaryota</taxon>
        <taxon>Metazoa</taxon>
        <taxon>Ecdysozoa</taxon>
        <taxon>Arthropoda</taxon>
        <taxon>Hexapoda</taxon>
        <taxon>Insecta</taxon>
        <taxon>Pterygota</taxon>
        <taxon>Neoptera</taxon>
        <taxon>Paraneoptera</taxon>
        <taxon>Thysanoptera</taxon>
        <taxon>Terebrantia</taxon>
        <taxon>Thripoidea</taxon>
        <taxon>Thripidae</taxon>
        <taxon>Frankliniella</taxon>
    </lineage>
</organism>
<protein>
    <submittedName>
        <fullName evidence="3">Major facilitator superfamily domain-containing protein 12-like isoform X3</fullName>
    </submittedName>
</protein>
<dbReference type="RefSeq" id="XP_026278579.1">
    <property type="nucleotide sequence ID" value="XM_026422794.2"/>
</dbReference>
<dbReference type="InterPro" id="IPR036259">
    <property type="entry name" value="MFS_trans_sf"/>
</dbReference>
<dbReference type="AlphaFoldDB" id="A0A6J1SGW5"/>
<dbReference type="Proteomes" id="UP000504606">
    <property type="component" value="Unplaced"/>
</dbReference>
<dbReference type="CDD" id="cd17491">
    <property type="entry name" value="MFS_MFSD12"/>
    <property type="match status" value="1"/>
</dbReference>
<accession>A0A6J1SGW5</accession>
<dbReference type="Pfam" id="PF13347">
    <property type="entry name" value="MFS_2"/>
    <property type="match status" value="1"/>
</dbReference>
<evidence type="ECO:0000313" key="2">
    <source>
        <dbReference type="Proteomes" id="UP000504606"/>
    </source>
</evidence>
<comment type="similarity">
    <text evidence="1">Belongs to the major facilitator superfamily.</text>
</comment>
<dbReference type="GO" id="GO:0015293">
    <property type="term" value="F:symporter activity"/>
    <property type="evidence" value="ECO:0007669"/>
    <property type="project" value="InterPro"/>
</dbReference>
<evidence type="ECO:0000256" key="1">
    <source>
        <dbReference type="ARBA" id="ARBA00008335"/>
    </source>
</evidence>
<proteinExistence type="inferred from homology"/>
<dbReference type="PANTHER" id="PTHR11328:SF49">
    <property type="entry name" value="MAJOR FACILITATOR SUPERFAMILY DOMAIN-CONTAINING PROTEIN 12-LIKE PROTEIN"/>
    <property type="match status" value="1"/>
</dbReference>
<dbReference type="Gene3D" id="1.20.1250.20">
    <property type="entry name" value="MFS general substrate transporter like domains"/>
    <property type="match status" value="2"/>
</dbReference>
<dbReference type="InterPro" id="IPR039672">
    <property type="entry name" value="MFS_2"/>
</dbReference>
<reference evidence="3" key="1">
    <citation type="submission" date="2025-08" db="UniProtKB">
        <authorList>
            <consortium name="RefSeq"/>
        </authorList>
    </citation>
    <scope>IDENTIFICATION</scope>
    <source>
        <tissue evidence="3">Whole organism</tissue>
    </source>
</reference>
<keyword evidence="2" id="KW-1185">Reference proteome</keyword>
<dbReference type="GeneID" id="113206636"/>
<evidence type="ECO:0000313" key="3">
    <source>
        <dbReference type="RefSeq" id="XP_026278579.1"/>
    </source>
</evidence>
<dbReference type="GO" id="GO:0008643">
    <property type="term" value="P:carbohydrate transport"/>
    <property type="evidence" value="ECO:0007669"/>
    <property type="project" value="InterPro"/>
</dbReference>
<sequence length="465" mass="50062">MDSDPLLPQRPPALTLSQKAAYGVGHVLNDICAALWFSYTLLFMQLVLKIPATTSGALLLVGQVVDALATPLVGYMSDKWGSRKTWHLAGTVLVLVSFPLVFSECGVCWMAPGLTWVAPLYYAVLIAAFQTGWATVQIAHLSLIPDLTPRQAERAELTAIRYTASVCSSLALYVITWIVFHVTRGGMGMDRVGPGDVFKFRSIVFVGVTIGTVCSIWFRYGLNVPSHADISTRHQVNKANARNGKAPSQLVNGLDFLRRSSLYQVALLYMASRLFLTLSLVYMPLYLDESLNQDVETLASVPFASFVASFIASLAIKYSSGFLSSKMGYLLGALISLAGCIWVGTGSSAGQSLQMYGVAVLLGAGSSITMVTSLCITADLIGPNTDSGAFVYGAVTFLDKLFNGIAVMIIEELKCEDVTLCPHYYQDVLAYVCGGSALLGLIVLLTVFPFSRNIFKSKGSNIVVG</sequence>
<dbReference type="SUPFAM" id="SSF103473">
    <property type="entry name" value="MFS general substrate transporter"/>
    <property type="match status" value="1"/>
</dbReference>
<dbReference type="GO" id="GO:0005886">
    <property type="term" value="C:plasma membrane"/>
    <property type="evidence" value="ECO:0007669"/>
    <property type="project" value="TreeGrafter"/>
</dbReference>
<dbReference type="PANTHER" id="PTHR11328">
    <property type="entry name" value="MAJOR FACILITATOR SUPERFAMILY DOMAIN-CONTAINING PROTEIN"/>
    <property type="match status" value="1"/>
</dbReference>